<dbReference type="GO" id="GO:0009898">
    <property type="term" value="C:cytoplasmic side of plasma membrane"/>
    <property type="evidence" value="ECO:0007669"/>
    <property type="project" value="TreeGrafter"/>
</dbReference>
<dbReference type="GO" id="GO:0016887">
    <property type="term" value="F:ATP hydrolysis activity"/>
    <property type="evidence" value="ECO:0007669"/>
    <property type="project" value="TreeGrafter"/>
</dbReference>
<evidence type="ECO:0000256" key="1">
    <source>
        <dbReference type="ARBA" id="ARBA00022741"/>
    </source>
</evidence>
<dbReference type="STRING" id="1503961.SAMN05421736_103109"/>
<keyword evidence="4" id="KW-1185">Reference proteome</keyword>
<dbReference type="InterPro" id="IPR033875">
    <property type="entry name" value="FlhG"/>
</dbReference>
<keyword evidence="3" id="KW-0969">Cilium</keyword>
<dbReference type="Gene3D" id="3.40.50.300">
    <property type="entry name" value="P-loop containing nucleotide triphosphate hydrolases"/>
    <property type="match status" value="1"/>
</dbReference>
<dbReference type="Proteomes" id="UP000198935">
    <property type="component" value="Unassembled WGS sequence"/>
</dbReference>
<dbReference type="CDD" id="cd02038">
    <property type="entry name" value="FlhG-like"/>
    <property type="match status" value="1"/>
</dbReference>
<dbReference type="InterPro" id="IPR033756">
    <property type="entry name" value="YlxH/NBP35"/>
</dbReference>
<proteinExistence type="predicted"/>
<reference evidence="4" key="1">
    <citation type="submission" date="2016-10" db="EMBL/GenBank/DDBJ databases">
        <authorList>
            <person name="Varghese N."/>
            <person name="Submissions S."/>
        </authorList>
    </citation>
    <scope>NUCLEOTIDE SEQUENCE [LARGE SCALE GENOMIC DNA]</scope>
    <source>
        <strain evidence="4">SP</strain>
    </source>
</reference>
<dbReference type="PANTHER" id="PTHR43384:SF4">
    <property type="entry name" value="CELLULOSE BIOSYNTHESIS PROTEIN BCSQ-RELATED"/>
    <property type="match status" value="1"/>
</dbReference>
<evidence type="ECO:0000313" key="3">
    <source>
        <dbReference type="EMBL" id="SDY71408.1"/>
    </source>
</evidence>
<dbReference type="GO" id="GO:0005829">
    <property type="term" value="C:cytosol"/>
    <property type="evidence" value="ECO:0007669"/>
    <property type="project" value="TreeGrafter"/>
</dbReference>
<dbReference type="InterPro" id="IPR050625">
    <property type="entry name" value="ParA/MinD_ATPase"/>
</dbReference>
<dbReference type="InterPro" id="IPR025501">
    <property type="entry name" value="MinD_FleN"/>
</dbReference>
<sequence>MKDQADVLRNKMMNYRNTAGEEALKSTKVIAVVSGKGGVGKSNFVVNFGLALQESGKKVVIFDLDIGMANVDILLGMTTKFSIVDMLEKDLLIREIIGVGPNGLSFVSGGSGLTSLFEIDQQKLDFFLGQLASLEKEYDYILFDMPAGLSKNSIHFLLSAHEIFLVTTPEPTSITDAYATLKYIHLQDQDIPISVVVNKTRKKNDGLSTSRNLSLVCQRFLNKDIRLLGSIPDDEAVWRAVLSQQPFILMMPRSKPSLAVYEAAERYLNDGRRPQHERTSNQSFVSRLKRFLAGG</sequence>
<name>A0A1H3M591_9BACI</name>
<organism evidence="3 4">
    <name type="scientific">Evansella caseinilytica</name>
    <dbReference type="NCBI Taxonomy" id="1503961"/>
    <lineage>
        <taxon>Bacteria</taxon>
        <taxon>Bacillati</taxon>
        <taxon>Bacillota</taxon>
        <taxon>Bacilli</taxon>
        <taxon>Bacillales</taxon>
        <taxon>Bacillaceae</taxon>
        <taxon>Evansella</taxon>
    </lineage>
</organism>
<gene>
    <name evidence="3" type="ORF">SAMN05421736_103109</name>
</gene>
<keyword evidence="3" id="KW-0282">Flagellum</keyword>
<dbReference type="SUPFAM" id="SSF52540">
    <property type="entry name" value="P-loop containing nucleoside triphosphate hydrolases"/>
    <property type="match status" value="1"/>
</dbReference>
<dbReference type="AlphaFoldDB" id="A0A1H3M591"/>
<dbReference type="GO" id="GO:0005524">
    <property type="term" value="F:ATP binding"/>
    <property type="evidence" value="ECO:0007669"/>
    <property type="project" value="UniProtKB-KW"/>
</dbReference>
<keyword evidence="2" id="KW-0067">ATP-binding</keyword>
<protein>
    <submittedName>
        <fullName evidence="3">Flagellar biosynthesis protein FlhG</fullName>
    </submittedName>
</protein>
<dbReference type="EMBL" id="FNPI01000003">
    <property type="protein sequence ID" value="SDY71408.1"/>
    <property type="molecule type" value="Genomic_DNA"/>
</dbReference>
<keyword evidence="3" id="KW-0966">Cell projection</keyword>
<dbReference type="Pfam" id="PF10609">
    <property type="entry name" value="ParA"/>
    <property type="match status" value="1"/>
</dbReference>
<dbReference type="GO" id="GO:0051782">
    <property type="term" value="P:negative regulation of cell division"/>
    <property type="evidence" value="ECO:0007669"/>
    <property type="project" value="TreeGrafter"/>
</dbReference>
<keyword evidence="1" id="KW-0547">Nucleotide-binding</keyword>
<dbReference type="PIRSF" id="PIRSF003092">
    <property type="entry name" value="MinD"/>
    <property type="match status" value="1"/>
</dbReference>
<dbReference type="InterPro" id="IPR027417">
    <property type="entry name" value="P-loop_NTPase"/>
</dbReference>
<evidence type="ECO:0000313" key="4">
    <source>
        <dbReference type="Proteomes" id="UP000198935"/>
    </source>
</evidence>
<accession>A0A1H3M591</accession>
<evidence type="ECO:0000256" key="2">
    <source>
        <dbReference type="ARBA" id="ARBA00022840"/>
    </source>
</evidence>
<dbReference type="PANTHER" id="PTHR43384">
    <property type="entry name" value="SEPTUM SITE-DETERMINING PROTEIN MIND HOMOLOG, CHLOROPLASTIC-RELATED"/>
    <property type="match status" value="1"/>
</dbReference>